<reference evidence="1 2" key="1">
    <citation type="journal article" date="2018" name="Plant J.">
        <title>Genome sequences of Chlorella sorokiniana UTEX 1602 and Micractinium conductrix SAG 241.80: implications to maltose excretion by a green alga.</title>
        <authorList>
            <person name="Arriola M.B."/>
            <person name="Velmurugan N."/>
            <person name="Zhang Y."/>
            <person name="Plunkett M.H."/>
            <person name="Hondzo H."/>
            <person name="Barney B.M."/>
        </authorList>
    </citation>
    <scope>NUCLEOTIDE SEQUENCE [LARGE SCALE GENOMIC DNA]</scope>
    <source>
        <strain evidence="2">UTEX 1602</strain>
    </source>
</reference>
<gene>
    <name evidence="1" type="ORF">C2E21_1940</name>
</gene>
<comment type="caution">
    <text evidence="1">The sequence shown here is derived from an EMBL/GenBank/DDBJ whole genome shotgun (WGS) entry which is preliminary data.</text>
</comment>
<accession>A0A2P6U1B7</accession>
<proteinExistence type="predicted"/>
<evidence type="ECO:0000313" key="2">
    <source>
        <dbReference type="Proteomes" id="UP000239899"/>
    </source>
</evidence>
<dbReference type="Proteomes" id="UP000239899">
    <property type="component" value="Unassembled WGS sequence"/>
</dbReference>
<keyword evidence="2" id="KW-1185">Reference proteome</keyword>
<name>A0A2P6U1B7_CHLSO</name>
<dbReference type="AlphaFoldDB" id="A0A2P6U1B7"/>
<sequence length="103" mass="11473">MQEYVHKSQAVLEYLRTPLPGGWQEWLEARYSAALQEHLKQCLEKSQQLAYGSGDAATVHFRIAAAQLPTDACAAWVQHKWVVAPADLAAVASKASHLFKKKK</sequence>
<organism evidence="1 2">
    <name type="scientific">Chlorella sorokiniana</name>
    <name type="common">Freshwater green alga</name>
    <dbReference type="NCBI Taxonomy" id="3076"/>
    <lineage>
        <taxon>Eukaryota</taxon>
        <taxon>Viridiplantae</taxon>
        <taxon>Chlorophyta</taxon>
        <taxon>core chlorophytes</taxon>
        <taxon>Trebouxiophyceae</taxon>
        <taxon>Chlorellales</taxon>
        <taxon>Chlorellaceae</taxon>
        <taxon>Chlorella clade</taxon>
        <taxon>Chlorella</taxon>
    </lineage>
</organism>
<protein>
    <submittedName>
        <fullName evidence="1">Uncharacterized protein</fullName>
    </submittedName>
</protein>
<evidence type="ECO:0000313" key="1">
    <source>
        <dbReference type="EMBL" id="PRW60111.1"/>
    </source>
</evidence>
<dbReference type="EMBL" id="LHPG02000003">
    <property type="protein sequence ID" value="PRW60111.1"/>
    <property type="molecule type" value="Genomic_DNA"/>
</dbReference>